<dbReference type="RefSeq" id="WP_117118685.1">
    <property type="nucleotide sequence ID" value="NZ_BFBY01000011.1"/>
</dbReference>
<dbReference type="Gene3D" id="1.10.357.10">
    <property type="entry name" value="Tetracycline Repressor, domain 2"/>
    <property type="match status" value="1"/>
</dbReference>
<evidence type="ECO:0000313" key="4">
    <source>
        <dbReference type="EMBL" id="GBG05355.1"/>
    </source>
</evidence>
<dbReference type="PROSITE" id="PS50977">
    <property type="entry name" value="HTH_TETR_2"/>
    <property type="match status" value="1"/>
</dbReference>
<evidence type="ECO:0000256" key="2">
    <source>
        <dbReference type="PROSITE-ProRule" id="PRU00335"/>
    </source>
</evidence>
<accession>A0A2Z6TE83</accession>
<gene>
    <name evidence="4" type="primary">tetR</name>
    <name evidence="4" type="ORF">LrDSM24759_12690</name>
</gene>
<dbReference type="EMBL" id="BFBY01000011">
    <property type="protein sequence ID" value="GBG05355.1"/>
    <property type="molecule type" value="Genomic_DNA"/>
</dbReference>
<feature type="DNA-binding region" description="H-T-H motif" evidence="2">
    <location>
        <begin position="34"/>
        <end position="53"/>
    </location>
</feature>
<dbReference type="InterPro" id="IPR009057">
    <property type="entry name" value="Homeodomain-like_sf"/>
</dbReference>
<dbReference type="AlphaFoldDB" id="A0A2Z6TE83"/>
<evidence type="ECO:0000313" key="5">
    <source>
        <dbReference type="Proteomes" id="UP000257317"/>
    </source>
</evidence>
<reference evidence="5" key="1">
    <citation type="submission" date="2018-03" db="EMBL/GenBank/DDBJ databases">
        <title>New taxa in the Lactobacillus gasseri group.</title>
        <authorList>
            <person name="Tanizawa Y."/>
            <person name="Tohno M."/>
            <person name="Endo A."/>
            <person name="Arita M."/>
        </authorList>
    </citation>
    <scope>NUCLEOTIDE SEQUENCE [LARGE SCALE GENOMIC DNA]</scope>
    <source>
        <strain evidence="5">DSM 24759</strain>
    </source>
</reference>
<evidence type="ECO:0000259" key="3">
    <source>
        <dbReference type="PROSITE" id="PS50977"/>
    </source>
</evidence>
<keyword evidence="1 2" id="KW-0238">DNA-binding</keyword>
<dbReference type="Proteomes" id="UP000257317">
    <property type="component" value="Unassembled WGS sequence"/>
</dbReference>
<dbReference type="OrthoDB" id="9812484at2"/>
<dbReference type="Pfam" id="PF00440">
    <property type="entry name" value="TetR_N"/>
    <property type="match status" value="1"/>
</dbReference>
<protein>
    <submittedName>
        <fullName evidence="4">TetR family transcriptional regulator</fullName>
    </submittedName>
</protein>
<sequence>MVKQTFHNLPDEKKERVTRALLKEFSKHPLDEAQVARIVKDAEIARGAFYKYFDDLTDAYKYIYGQAMQNIHLGFGRAMQQFEPNTFYQITIDFIEKAGNSKYRDLIKLQLSRNQQLIHPDMTAESKKTLRLDAKLWSAMILSHEVVNLVLFDPENREQYLQRYRTSLNLLKE</sequence>
<dbReference type="InterPro" id="IPR001647">
    <property type="entry name" value="HTH_TetR"/>
</dbReference>
<comment type="caution">
    <text evidence="4">The sequence shown here is derived from an EMBL/GenBank/DDBJ whole genome shotgun (WGS) entry which is preliminary data.</text>
</comment>
<dbReference type="GO" id="GO:0003677">
    <property type="term" value="F:DNA binding"/>
    <property type="evidence" value="ECO:0007669"/>
    <property type="project" value="UniProtKB-UniRule"/>
</dbReference>
<name>A0A2Z6TE83_9LACO</name>
<evidence type="ECO:0000256" key="1">
    <source>
        <dbReference type="ARBA" id="ARBA00023125"/>
    </source>
</evidence>
<keyword evidence="5" id="KW-1185">Reference proteome</keyword>
<feature type="domain" description="HTH tetR-type" evidence="3">
    <location>
        <begin position="11"/>
        <end position="71"/>
    </location>
</feature>
<proteinExistence type="predicted"/>
<dbReference type="SUPFAM" id="SSF46689">
    <property type="entry name" value="Homeodomain-like"/>
    <property type="match status" value="1"/>
</dbReference>
<organism evidence="4 5">
    <name type="scientific">Lactobacillus rodentium</name>
    <dbReference type="NCBI Taxonomy" id="947835"/>
    <lineage>
        <taxon>Bacteria</taxon>
        <taxon>Bacillati</taxon>
        <taxon>Bacillota</taxon>
        <taxon>Bacilli</taxon>
        <taxon>Lactobacillales</taxon>
        <taxon>Lactobacillaceae</taxon>
        <taxon>Lactobacillus</taxon>
    </lineage>
</organism>